<sequence>MMSNTSSQQKFSNYLELVKETNNYPYPTHKPYKQGHWLLRLNNTSNSVVGILELRVVELLKEFKLSSVGFAEPVFHFSSDELKEENKFVTFSEFYDSYEKRTQIIKAILTYWRDNSLHESLKGWRNELYPVIPYTGSLKEIVFEIERVGSFLFGTSSFGVHLNGYTFVDGEMKMWIARRSPTKQTWPGMLDNMVAGGIALGEKVSTTVIRECEEEASIKYEISSKAKSCGSLTYITHSKYGIAPETQYIYDLELTPDFVPTPNDGEVGGFQLASIEELKEYLLKGEFKPNCGLIVIDFLIRHGYIKPDDDEPQYRDILLNIHRAFEFNFE</sequence>
<reference evidence="2 3" key="1">
    <citation type="journal article" date="2015" name="Genome Biol. Evol.">
        <title>Phylogenomic analyses indicate that early fungi evolved digesting cell walls of algal ancestors of land plants.</title>
        <authorList>
            <person name="Chang Y."/>
            <person name="Wang S."/>
            <person name="Sekimoto S."/>
            <person name="Aerts A.L."/>
            <person name="Choi C."/>
            <person name="Clum A."/>
            <person name="LaButti K.M."/>
            <person name="Lindquist E.A."/>
            <person name="Yee Ngan C."/>
            <person name="Ohm R.A."/>
            <person name="Salamov A.A."/>
            <person name="Grigoriev I.V."/>
            <person name="Spatafora J.W."/>
            <person name="Berbee M.L."/>
        </authorList>
    </citation>
    <scope>NUCLEOTIDE SEQUENCE [LARGE SCALE GENOMIC DNA]</scope>
    <source>
        <strain evidence="2 3">NRRL 28638</strain>
    </source>
</reference>
<evidence type="ECO:0000313" key="3">
    <source>
        <dbReference type="Proteomes" id="UP000070444"/>
    </source>
</evidence>
<evidence type="ECO:0000313" key="2">
    <source>
        <dbReference type="EMBL" id="KXN67785.1"/>
    </source>
</evidence>
<dbReference type="FunFam" id="3.90.79.10:FF:000019">
    <property type="entry name" value="Thiamin pyrophosphokinase, putative"/>
    <property type="match status" value="1"/>
</dbReference>
<feature type="domain" description="Nudix hydrolase" evidence="1">
    <location>
        <begin position="157"/>
        <end position="295"/>
    </location>
</feature>
<dbReference type="Proteomes" id="UP000070444">
    <property type="component" value="Unassembled WGS sequence"/>
</dbReference>
<accession>A0A137NYB3</accession>
<dbReference type="InterPro" id="IPR015797">
    <property type="entry name" value="NUDIX_hydrolase-like_dom_sf"/>
</dbReference>
<proteinExistence type="predicted"/>
<dbReference type="PROSITE" id="PS51462">
    <property type="entry name" value="NUDIX"/>
    <property type="match status" value="1"/>
</dbReference>
<dbReference type="CDD" id="cd03676">
    <property type="entry name" value="NUDIX_Tnr3_like"/>
    <property type="match status" value="1"/>
</dbReference>
<dbReference type="GO" id="GO:0044715">
    <property type="term" value="F:8-oxo-dGDP phosphatase activity"/>
    <property type="evidence" value="ECO:0007669"/>
    <property type="project" value="TreeGrafter"/>
</dbReference>
<protein>
    <recommendedName>
        <fullName evidence="1">Nudix hydrolase domain-containing protein</fullName>
    </recommendedName>
</protein>
<keyword evidence="3" id="KW-1185">Reference proteome</keyword>
<dbReference type="OrthoDB" id="10261522at2759"/>
<gene>
    <name evidence="2" type="ORF">CONCODRAFT_72700</name>
</gene>
<dbReference type="Gene3D" id="3.90.79.10">
    <property type="entry name" value="Nucleoside Triphosphate Pyrophosphohydrolase"/>
    <property type="match status" value="1"/>
</dbReference>
<evidence type="ECO:0000259" key="1">
    <source>
        <dbReference type="PROSITE" id="PS51462"/>
    </source>
</evidence>
<dbReference type="EMBL" id="KQ964612">
    <property type="protein sequence ID" value="KXN67785.1"/>
    <property type="molecule type" value="Genomic_DNA"/>
</dbReference>
<dbReference type="PANTHER" id="PTHR13622">
    <property type="entry name" value="THIAMIN PYROPHOSPHOKINASE"/>
    <property type="match status" value="1"/>
</dbReference>
<dbReference type="SUPFAM" id="SSF55811">
    <property type="entry name" value="Nudix"/>
    <property type="match status" value="1"/>
</dbReference>
<dbReference type="Pfam" id="PF00293">
    <property type="entry name" value="NUDIX"/>
    <property type="match status" value="1"/>
</dbReference>
<organism evidence="2 3">
    <name type="scientific">Conidiobolus coronatus (strain ATCC 28846 / CBS 209.66 / NRRL 28638)</name>
    <name type="common">Delacroixia coronata</name>
    <dbReference type="NCBI Taxonomy" id="796925"/>
    <lineage>
        <taxon>Eukaryota</taxon>
        <taxon>Fungi</taxon>
        <taxon>Fungi incertae sedis</taxon>
        <taxon>Zoopagomycota</taxon>
        <taxon>Entomophthoromycotina</taxon>
        <taxon>Entomophthoromycetes</taxon>
        <taxon>Entomophthorales</taxon>
        <taxon>Ancylistaceae</taxon>
        <taxon>Conidiobolus</taxon>
    </lineage>
</organism>
<name>A0A137NYB3_CONC2</name>
<dbReference type="InterPro" id="IPR000086">
    <property type="entry name" value="NUDIX_hydrolase_dom"/>
</dbReference>
<dbReference type="Pfam" id="PF15916">
    <property type="entry name" value="DUF4743"/>
    <property type="match status" value="1"/>
</dbReference>
<dbReference type="PANTHER" id="PTHR13622:SF8">
    <property type="entry name" value="THIAMIN PYROPHOSPHOKINASE 1"/>
    <property type="match status" value="1"/>
</dbReference>
<dbReference type="AlphaFoldDB" id="A0A137NYB3"/>
<dbReference type="STRING" id="796925.A0A137NYB3"/>
<dbReference type="OMA" id="VPLQTMY"/>
<dbReference type="InterPro" id="IPR031804">
    <property type="entry name" value="DUF4743"/>
</dbReference>